<feature type="compositionally biased region" description="Basic and acidic residues" evidence="1">
    <location>
        <begin position="61"/>
        <end position="72"/>
    </location>
</feature>
<dbReference type="Proteomes" id="UP001519344">
    <property type="component" value="Unassembled WGS sequence"/>
</dbReference>
<evidence type="ECO:0000256" key="1">
    <source>
        <dbReference type="SAM" id="MobiDB-lite"/>
    </source>
</evidence>
<organism evidence="2 3">
    <name type="scientific">Paenibacillus aceris</name>
    <dbReference type="NCBI Taxonomy" id="869555"/>
    <lineage>
        <taxon>Bacteria</taxon>
        <taxon>Bacillati</taxon>
        <taxon>Bacillota</taxon>
        <taxon>Bacilli</taxon>
        <taxon>Bacillales</taxon>
        <taxon>Paenibacillaceae</taxon>
        <taxon>Paenibacillus</taxon>
    </lineage>
</organism>
<evidence type="ECO:0000313" key="3">
    <source>
        <dbReference type="Proteomes" id="UP001519344"/>
    </source>
</evidence>
<accession>A0ABS4HRE4</accession>
<comment type="caution">
    <text evidence="2">The sequence shown here is derived from an EMBL/GenBank/DDBJ whole genome shotgun (WGS) entry which is preliminary data.</text>
</comment>
<evidence type="ECO:0000313" key="2">
    <source>
        <dbReference type="EMBL" id="MBP1961189.1"/>
    </source>
</evidence>
<feature type="region of interest" description="Disordered" evidence="1">
    <location>
        <begin position="61"/>
        <end position="81"/>
    </location>
</feature>
<sequence>MDLPFDFKAILKRFYDGTGYAKIAADLNITLGELSVMLDEYRKRVAPLAKKWDDWRREQDTAVSEKSEDKTADAPIGEVVEFTEPGNEEKQYYVTDKEEKGTQIGKDELENFILGGYGPSYEDLPYDFTELLSRKRKGETWMEIAQSLKISSSKLSADWSEYIKRIKAVLDGENGAA</sequence>
<proteinExistence type="predicted"/>
<protein>
    <submittedName>
        <fullName evidence="2">Uncharacterized protein</fullName>
    </submittedName>
</protein>
<dbReference type="RefSeq" id="WP_167064247.1">
    <property type="nucleotide sequence ID" value="NZ_JAAOZR010000031.1"/>
</dbReference>
<name>A0ABS4HRE4_9BACL</name>
<keyword evidence="3" id="KW-1185">Reference proteome</keyword>
<dbReference type="EMBL" id="JAGGKV010000001">
    <property type="protein sequence ID" value="MBP1961189.1"/>
    <property type="molecule type" value="Genomic_DNA"/>
</dbReference>
<reference evidence="2 3" key="1">
    <citation type="submission" date="2021-03" db="EMBL/GenBank/DDBJ databases">
        <title>Genomic Encyclopedia of Type Strains, Phase IV (KMG-IV): sequencing the most valuable type-strain genomes for metagenomic binning, comparative biology and taxonomic classification.</title>
        <authorList>
            <person name="Goeker M."/>
        </authorList>
    </citation>
    <scope>NUCLEOTIDE SEQUENCE [LARGE SCALE GENOMIC DNA]</scope>
    <source>
        <strain evidence="2 3">DSM 24950</strain>
    </source>
</reference>
<gene>
    <name evidence="2" type="ORF">J2Z65_000383</name>
</gene>